<evidence type="ECO:0000313" key="1">
    <source>
        <dbReference type="EMBL" id="VEN33873.1"/>
    </source>
</evidence>
<sequence>IIPKNVILTLRDDASVNLAGYAPHLRQNPVLRILLGIHGAEAVGSSAVLTRFS</sequence>
<dbReference type="AlphaFoldDB" id="A0A653BEF9"/>
<dbReference type="EMBL" id="CAACVG010000275">
    <property type="protein sequence ID" value="VEN33873.1"/>
    <property type="molecule type" value="Genomic_DNA"/>
</dbReference>
<reference evidence="1 2" key="1">
    <citation type="submission" date="2019-01" db="EMBL/GenBank/DDBJ databases">
        <authorList>
            <person name="Sayadi A."/>
        </authorList>
    </citation>
    <scope>NUCLEOTIDE SEQUENCE [LARGE SCALE GENOMIC DNA]</scope>
</reference>
<keyword evidence="2" id="KW-1185">Reference proteome</keyword>
<evidence type="ECO:0000313" key="2">
    <source>
        <dbReference type="Proteomes" id="UP000410492"/>
    </source>
</evidence>
<accession>A0A653BEF9</accession>
<dbReference type="Proteomes" id="UP000410492">
    <property type="component" value="Unassembled WGS sequence"/>
</dbReference>
<proteinExistence type="predicted"/>
<protein>
    <submittedName>
        <fullName evidence="1">Uncharacterized protein</fullName>
    </submittedName>
</protein>
<name>A0A653BEF9_CALMS</name>
<organism evidence="1 2">
    <name type="scientific">Callosobruchus maculatus</name>
    <name type="common">Southern cowpea weevil</name>
    <name type="synonym">Pulse bruchid</name>
    <dbReference type="NCBI Taxonomy" id="64391"/>
    <lineage>
        <taxon>Eukaryota</taxon>
        <taxon>Metazoa</taxon>
        <taxon>Ecdysozoa</taxon>
        <taxon>Arthropoda</taxon>
        <taxon>Hexapoda</taxon>
        <taxon>Insecta</taxon>
        <taxon>Pterygota</taxon>
        <taxon>Neoptera</taxon>
        <taxon>Endopterygota</taxon>
        <taxon>Coleoptera</taxon>
        <taxon>Polyphaga</taxon>
        <taxon>Cucujiformia</taxon>
        <taxon>Chrysomeloidea</taxon>
        <taxon>Chrysomelidae</taxon>
        <taxon>Bruchinae</taxon>
        <taxon>Bruchini</taxon>
        <taxon>Callosobruchus</taxon>
    </lineage>
</organism>
<feature type="non-terminal residue" evidence="1">
    <location>
        <position position="1"/>
    </location>
</feature>
<gene>
    <name evidence="1" type="ORF">CALMAC_LOCUS261</name>
</gene>